<dbReference type="AlphaFoldDB" id="A0A099SXS8"/>
<protein>
    <submittedName>
        <fullName evidence="1">Uncharacterized protein</fullName>
    </submittedName>
</protein>
<dbReference type="Proteomes" id="UP000029859">
    <property type="component" value="Unassembled WGS sequence"/>
</dbReference>
<organism evidence="1 2">
    <name type="scientific">Methanococcoides methylutens</name>
    <dbReference type="NCBI Taxonomy" id="2226"/>
    <lineage>
        <taxon>Archaea</taxon>
        <taxon>Methanobacteriati</taxon>
        <taxon>Methanobacteriota</taxon>
        <taxon>Stenosarchaea group</taxon>
        <taxon>Methanomicrobia</taxon>
        <taxon>Methanosarcinales</taxon>
        <taxon>Methanosarcinaceae</taxon>
        <taxon>Methanococcoides</taxon>
    </lineage>
</organism>
<gene>
    <name evidence="1" type="ORF">LI82_08155</name>
</gene>
<accession>A0A099SXS8</accession>
<name>A0A099SXS8_METMT</name>
<dbReference type="OrthoDB" id="10500at2157"/>
<proteinExistence type="predicted"/>
<dbReference type="EMBL" id="JRHO01000014">
    <property type="protein sequence ID" value="KGK97740.1"/>
    <property type="molecule type" value="Genomic_DNA"/>
</dbReference>
<dbReference type="InterPro" id="IPR014729">
    <property type="entry name" value="Rossmann-like_a/b/a_fold"/>
</dbReference>
<dbReference type="PANTHER" id="PTHR11933">
    <property type="entry name" value="TRNA 5-METHYLAMINOMETHYL-2-THIOURIDYLATE -METHYLTRANSFERASE"/>
    <property type="match status" value="1"/>
</dbReference>
<sequence length="337" mass="38128">MSKLTCKKCILDSDIPGITINEESGLCQFCESYKPMSPDEKKEYLEIIGKMLEEKSGKGEYDVIFALSGGKDSSYGLYKLKKEYPFLNILAIQFDNAFISEAAVANAKKMCEIVGCDFFKLTMKEEALCDTFRKAAGSTNAYSKFARYRASDICNTCISIIKQKLIEQAIIHKAPFIVFAFTSGQAPNPIIDLKPSFIKWSRDLFEKQLQNIGVEDKDESFLLKSEIIKSIDKDATPVILHPMCLWDYNEDKIVEKLIDLGWMPPKINDSNSTNCLLNAFACQNHINKYDIHPYAFDIAGLVRSGDMTREEGLEKLHKELSEPLIEMAAKKLEMDPE</sequence>
<evidence type="ECO:0000313" key="1">
    <source>
        <dbReference type="EMBL" id="KGK97740.1"/>
    </source>
</evidence>
<keyword evidence="2" id="KW-1185">Reference proteome</keyword>
<evidence type="ECO:0000313" key="2">
    <source>
        <dbReference type="Proteomes" id="UP000029859"/>
    </source>
</evidence>
<comment type="caution">
    <text evidence="1">The sequence shown here is derived from an EMBL/GenBank/DDBJ whole genome shotgun (WGS) entry which is preliminary data.</text>
</comment>
<reference evidence="1 2" key="1">
    <citation type="submission" date="2014-09" db="EMBL/GenBank/DDBJ databases">
        <title>Draft genome sequence of an obligately methylotrophic methanogen, Methanococcoides methylutens, isolated from marine sediment.</title>
        <authorList>
            <person name="Guan Y."/>
            <person name="Ngugi D.K."/>
            <person name="Blom J."/>
            <person name="Ali S."/>
            <person name="Ferry J.G."/>
            <person name="Stingl U."/>
        </authorList>
    </citation>
    <scope>NUCLEOTIDE SEQUENCE [LARGE SCALE GENOMIC DNA]</scope>
    <source>
        <strain evidence="1 2">DSM 2657</strain>
    </source>
</reference>
<dbReference type="RefSeq" id="WP_048194769.1">
    <property type="nucleotide sequence ID" value="NZ_CAAGSM010000005.1"/>
</dbReference>
<dbReference type="Gene3D" id="3.40.50.620">
    <property type="entry name" value="HUPs"/>
    <property type="match status" value="1"/>
</dbReference>
<dbReference type="GO" id="GO:0002143">
    <property type="term" value="P:tRNA wobble position uridine thiolation"/>
    <property type="evidence" value="ECO:0007669"/>
    <property type="project" value="TreeGrafter"/>
</dbReference>
<dbReference type="SUPFAM" id="SSF52402">
    <property type="entry name" value="Adenine nucleotide alpha hydrolases-like"/>
    <property type="match status" value="1"/>
</dbReference>
<dbReference type="PANTHER" id="PTHR11933:SF5">
    <property type="entry name" value="MITOCHONDRIAL TRNA-SPECIFIC 2-THIOURIDYLASE 1"/>
    <property type="match status" value="1"/>
</dbReference>